<keyword evidence="4 8" id="KW-0812">Transmembrane</keyword>
<name>A0A9D0ZEX9_9FIRM</name>
<comment type="caution">
    <text evidence="9">The sequence shown here is derived from an EMBL/GenBank/DDBJ whole genome shotgun (WGS) entry which is preliminary data.</text>
</comment>
<dbReference type="EMBL" id="DVGA01000096">
    <property type="protein sequence ID" value="HIQ79323.1"/>
    <property type="molecule type" value="Genomic_DNA"/>
</dbReference>
<dbReference type="Proteomes" id="UP000824262">
    <property type="component" value="Unassembled WGS sequence"/>
</dbReference>
<evidence type="ECO:0000313" key="9">
    <source>
        <dbReference type="EMBL" id="HIQ79323.1"/>
    </source>
</evidence>
<dbReference type="PANTHER" id="PTHR11040">
    <property type="entry name" value="ZINC/IRON TRANSPORTER"/>
    <property type="match status" value="1"/>
</dbReference>
<evidence type="ECO:0000256" key="1">
    <source>
        <dbReference type="ARBA" id="ARBA00004651"/>
    </source>
</evidence>
<evidence type="ECO:0000256" key="5">
    <source>
        <dbReference type="ARBA" id="ARBA00022833"/>
    </source>
</evidence>
<feature type="transmembrane region" description="Helical" evidence="8">
    <location>
        <begin position="185"/>
        <end position="208"/>
    </location>
</feature>
<keyword evidence="6 8" id="KW-1133">Transmembrane helix</keyword>
<feature type="transmembrane region" description="Helical" evidence="8">
    <location>
        <begin position="245"/>
        <end position="264"/>
    </location>
</feature>
<feature type="transmembrane region" description="Helical" evidence="8">
    <location>
        <begin position="42"/>
        <end position="63"/>
    </location>
</feature>
<gene>
    <name evidence="9" type="ORF">IAB77_08710</name>
</gene>
<reference evidence="9" key="1">
    <citation type="submission" date="2020-10" db="EMBL/GenBank/DDBJ databases">
        <authorList>
            <person name="Gilroy R."/>
        </authorList>
    </citation>
    <scope>NUCLEOTIDE SEQUENCE</scope>
    <source>
        <strain evidence="9">ChiBcolR7-354</strain>
    </source>
</reference>
<evidence type="ECO:0000256" key="3">
    <source>
        <dbReference type="ARBA" id="ARBA00022475"/>
    </source>
</evidence>
<evidence type="ECO:0000256" key="4">
    <source>
        <dbReference type="ARBA" id="ARBA00022692"/>
    </source>
</evidence>
<keyword evidence="7 8" id="KW-0472">Membrane</keyword>
<feature type="transmembrane region" description="Helical" evidence="8">
    <location>
        <begin position="12"/>
        <end position="35"/>
    </location>
</feature>
<dbReference type="AlphaFoldDB" id="A0A9D0ZEX9"/>
<proteinExistence type="inferred from homology"/>
<sequence>MFEWFVLLGPVWQALLATLFTYAVTAAGAGLVFCVRGVGRTALDAMMGFAAGVMTAASFWSLLSPAMELAGEMGMNVALTAFCGLMAGGGLLWAGDWAYGRMAARGGPATEGARRRLMLMAGMTLHNIPEGMAVGVAFGSLAHGLDGATLPAACMLAVGVGIQNFPEGAAVSLPLLRDGLGRGKAFFLGQLSAVVEPLAGVAGAVLVLGAQRMLPGMLSFAAGAMLYVAIAELIPESLANERRGLMAVVTLAGFGVMMVLDVALG</sequence>
<protein>
    <submittedName>
        <fullName evidence="9">ZIP family metal transporter</fullName>
    </submittedName>
</protein>
<reference evidence="9" key="2">
    <citation type="journal article" date="2021" name="PeerJ">
        <title>Extensive microbial diversity within the chicken gut microbiome revealed by metagenomics and culture.</title>
        <authorList>
            <person name="Gilroy R."/>
            <person name="Ravi A."/>
            <person name="Getino M."/>
            <person name="Pursley I."/>
            <person name="Horton D.L."/>
            <person name="Alikhan N.F."/>
            <person name="Baker D."/>
            <person name="Gharbi K."/>
            <person name="Hall N."/>
            <person name="Watson M."/>
            <person name="Adriaenssens E.M."/>
            <person name="Foster-Nyarko E."/>
            <person name="Jarju S."/>
            <person name="Secka A."/>
            <person name="Antonio M."/>
            <person name="Oren A."/>
            <person name="Chaudhuri R.R."/>
            <person name="La Ragione R."/>
            <person name="Hildebrand F."/>
            <person name="Pallen M.J."/>
        </authorList>
    </citation>
    <scope>NUCLEOTIDE SEQUENCE</scope>
    <source>
        <strain evidence="9">ChiBcolR7-354</strain>
    </source>
</reference>
<keyword evidence="5" id="KW-0862">Zinc</keyword>
<feature type="transmembrane region" description="Helical" evidence="8">
    <location>
        <begin position="214"/>
        <end position="233"/>
    </location>
</feature>
<dbReference type="InterPro" id="IPR003689">
    <property type="entry name" value="ZIP"/>
</dbReference>
<dbReference type="PANTHER" id="PTHR11040:SF211">
    <property type="entry name" value="ZINC TRANSPORTER ZIP11"/>
    <property type="match status" value="1"/>
</dbReference>
<evidence type="ECO:0000256" key="8">
    <source>
        <dbReference type="SAM" id="Phobius"/>
    </source>
</evidence>
<accession>A0A9D0ZEX9</accession>
<comment type="subcellular location">
    <subcellularLocation>
        <location evidence="1">Cell membrane</location>
        <topology evidence="1">Multi-pass membrane protein</topology>
    </subcellularLocation>
</comment>
<feature type="transmembrane region" description="Helical" evidence="8">
    <location>
        <begin position="75"/>
        <end position="95"/>
    </location>
</feature>
<organism evidence="9 10">
    <name type="scientific">Candidatus Scatomorpha intestinavium</name>
    <dbReference type="NCBI Taxonomy" id="2840922"/>
    <lineage>
        <taxon>Bacteria</taxon>
        <taxon>Bacillati</taxon>
        <taxon>Bacillota</taxon>
        <taxon>Clostridia</taxon>
        <taxon>Eubacteriales</taxon>
        <taxon>Candidatus Scatomorpha</taxon>
    </lineage>
</organism>
<evidence type="ECO:0000256" key="6">
    <source>
        <dbReference type="ARBA" id="ARBA00022989"/>
    </source>
</evidence>
<dbReference type="GO" id="GO:0005886">
    <property type="term" value="C:plasma membrane"/>
    <property type="evidence" value="ECO:0007669"/>
    <property type="project" value="UniProtKB-SubCell"/>
</dbReference>
<evidence type="ECO:0000313" key="10">
    <source>
        <dbReference type="Proteomes" id="UP000824262"/>
    </source>
</evidence>
<dbReference type="Pfam" id="PF02535">
    <property type="entry name" value="Zip"/>
    <property type="match status" value="1"/>
</dbReference>
<evidence type="ECO:0000256" key="7">
    <source>
        <dbReference type="ARBA" id="ARBA00023136"/>
    </source>
</evidence>
<keyword evidence="3" id="KW-1003">Cell membrane</keyword>
<evidence type="ECO:0000256" key="2">
    <source>
        <dbReference type="ARBA" id="ARBA00006939"/>
    </source>
</evidence>
<comment type="similarity">
    <text evidence="2">Belongs to the ZIP transporter (TC 2.A.5) family.</text>
</comment>
<dbReference type="GO" id="GO:0005385">
    <property type="term" value="F:zinc ion transmembrane transporter activity"/>
    <property type="evidence" value="ECO:0007669"/>
    <property type="project" value="TreeGrafter"/>
</dbReference>